<dbReference type="Gene3D" id="3.30.1370.30">
    <property type="match status" value="1"/>
</dbReference>
<dbReference type="PROSITE" id="PS00053">
    <property type="entry name" value="RIBOSOMAL_S8"/>
    <property type="match status" value="1"/>
</dbReference>
<gene>
    <name evidence="7" type="ORF">UT41_C0001G0592</name>
</gene>
<dbReference type="NCBIfam" id="NF001109">
    <property type="entry name" value="PRK00136.1"/>
    <property type="match status" value="1"/>
</dbReference>
<keyword evidence="3 6" id="KW-0687">Ribonucleoprotein</keyword>
<accession>A0A0G0NC13</accession>
<dbReference type="GO" id="GO:1990904">
    <property type="term" value="C:ribonucleoprotein complex"/>
    <property type="evidence" value="ECO:0007669"/>
    <property type="project" value="UniProtKB-KW"/>
</dbReference>
<reference evidence="7 8" key="1">
    <citation type="journal article" date="2015" name="Nature">
        <title>rRNA introns, odd ribosomes, and small enigmatic genomes across a large radiation of phyla.</title>
        <authorList>
            <person name="Brown C.T."/>
            <person name="Hug L.A."/>
            <person name="Thomas B.C."/>
            <person name="Sharon I."/>
            <person name="Castelle C.J."/>
            <person name="Singh A."/>
            <person name="Wilkins M.J."/>
            <person name="Williams K.H."/>
            <person name="Banfield J.F."/>
        </authorList>
    </citation>
    <scope>NUCLEOTIDE SEQUENCE [LARGE SCALE GENOMIC DNA]</scope>
</reference>
<dbReference type="PANTHER" id="PTHR11758">
    <property type="entry name" value="40S RIBOSOMAL PROTEIN S15A"/>
    <property type="match status" value="1"/>
</dbReference>
<dbReference type="InterPro" id="IPR047863">
    <property type="entry name" value="Ribosomal_uS8_CS"/>
</dbReference>
<evidence type="ECO:0000256" key="4">
    <source>
        <dbReference type="ARBA" id="ARBA00035258"/>
    </source>
</evidence>
<dbReference type="FunFam" id="3.30.1490.10:FF:000001">
    <property type="entry name" value="30S ribosomal protein S8"/>
    <property type="match status" value="1"/>
</dbReference>
<dbReference type="Proteomes" id="UP000034665">
    <property type="component" value="Unassembled WGS sequence"/>
</dbReference>
<dbReference type="SUPFAM" id="SSF56047">
    <property type="entry name" value="Ribosomal protein S8"/>
    <property type="match status" value="1"/>
</dbReference>
<evidence type="ECO:0000256" key="3">
    <source>
        <dbReference type="ARBA" id="ARBA00023274"/>
    </source>
</evidence>
<dbReference type="GO" id="GO:0005737">
    <property type="term" value="C:cytoplasm"/>
    <property type="evidence" value="ECO:0007669"/>
    <property type="project" value="UniProtKB-ARBA"/>
</dbReference>
<evidence type="ECO:0000256" key="2">
    <source>
        <dbReference type="ARBA" id="ARBA00022980"/>
    </source>
</evidence>
<proteinExistence type="inferred from homology"/>
<dbReference type="InterPro" id="IPR035987">
    <property type="entry name" value="Ribosomal_uS8_sf"/>
</dbReference>
<dbReference type="GO" id="GO:0005840">
    <property type="term" value="C:ribosome"/>
    <property type="evidence" value="ECO:0007669"/>
    <property type="project" value="UniProtKB-KW"/>
</dbReference>
<dbReference type="GO" id="GO:0003735">
    <property type="term" value="F:structural constituent of ribosome"/>
    <property type="evidence" value="ECO:0007669"/>
    <property type="project" value="InterPro"/>
</dbReference>
<protein>
    <recommendedName>
        <fullName evidence="4">Small ribosomal subunit protein uS8</fullName>
    </recommendedName>
    <alternativeName>
        <fullName evidence="5">30S ribosomal protein S8</fullName>
    </alternativeName>
</protein>
<organism evidence="7 8">
    <name type="scientific">Candidatus Wolfebacteria bacterium GW2011_GWC2_39_22</name>
    <dbReference type="NCBI Taxonomy" id="1619013"/>
    <lineage>
        <taxon>Bacteria</taxon>
        <taxon>Candidatus Wolfeibacteriota</taxon>
    </lineage>
</organism>
<comment type="caution">
    <text evidence="7">The sequence shown here is derived from an EMBL/GenBank/DDBJ whole genome shotgun (WGS) entry which is preliminary data.</text>
</comment>
<evidence type="ECO:0000256" key="1">
    <source>
        <dbReference type="ARBA" id="ARBA00006471"/>
    </source>
</evidence>
<evidence type="ECO:0000256" key="6">
    <source>
        <dbReference type="RuleBase" id="RU003660"/>
    </source>
</evidence>
<keyword evidence="2 6" id="KW-0689">Ribosomal protein</keyword>
<dbReference type="AlphaFoldDB" id="A0A0G0NC13"/>
<comment type="similarity">
    <text evidence="1 6">Belongs to the universal ribosomal protein uS8 family.</text>
</comment>
<dbReference type="STRING" id="1619013.UT41_C0001G0592"/>
<name>A0A0G0NC13_9BACT</name>
<dbReference type="Pfam" id="PF00410">
    <property type="entry name" value="Ribosomal_S8"/>
    <property type="match status" value="1"/>
</dbReference>
<dbReference type="InterPro" id="IPR000630">
    <property type="entry name" value="Ribosomal_uS8"/>
</dbReference>
<evidence type="ECO:0000313" key="8">
    <source>
        <dbReference type="Proteomes" id="UP000034665"/>
    </source>
</evidence>
<dbReference type="EMBL" id="LBWR01000001">
    <property type="protein sequence ID" value="KKR13048.1"/>
    <property type="molecule type" value="Genomic_DNA"/>
</dbReference>
<dbReference type="GO" id="GO:0006412">
    <property type="term" value="P:translation"/>
    <property type="evidence" value="ECO:0007669"/>
    <property type="project" value="InterPro"/>
</dbReference>
<evidence type="ECO:0000313" key="7">
    <source>
        <dbReference type="EMBL" id="KKR13048.1"/>
    </source>
</evidence>
<evidence type="ECO:0000256" key="5">
    <source>
        <dbReference type="ARBA" id="ARBA00035525"/>
    </source>
</evidence>
<sequence>MYIDLLTQIKNAQAVKKESIKVPYTKNDERILEILASRKYIAAYDKKGRAPKRVLSIDLKYGEDGKGAIEGIRFVSRPSLHIYKGCDEIRPVKSGFGLAVISTPKGIMTGGQARKEKVGGEIFFEIW</sequence>
<dbReference type="Gene3D" id="3.30.1490.10">
    <property type="match status" value="1"/>
</dbReference>